<keyword evidence="2" id="KW-0238">DNA-binding</keyword>
<name>W0F1L3_9BACT</name>
<dbReference type="SUPFAM" id="SSF47413">
    <property type="entry name" value="lambda repressor-like DNA-binding domains"/>
    <property type="match status" value="1"/>
</dbReference>
<protein>
    <submittedName>
        <fullName evidence="6">LacI family transcriptional regulator</fullName>
    </submittedName>
</protein>
<dbReference type="Gene3D" id="1.10.260.40">
    <property type="entry name" value="lambda repressor-like DNA-binding domains"/>
    <property type="match status" value="1"/>
</dbReference>
<dbReference type="PROSITE" id="PS50932">
    <property type="entry name" value="HTH_LACI_2"/>
    <property type="match status" value="1"/>
</dbReference>
<dbReference type="EMBL" id="CP007035">
    <property type="protein sequence ID" value="AHF16955.1"/>
    <property type="molecule type" value="Genomic_DNA"/>
</dbReference>
<dbReference type="SMART" id="SM00354">
    <property type="entry name" value="HTH_LACI"/>
    <property type="match status" value="1"/>
</dbReference>
<dbReference type="InterPro" id="IPR001761">
    <property type="entry name" value="Peripla_BP/Lac1_sug-bd_dom"/>
</dbReference>
<dbReference type="Proteomes" id="UP000003586">
    <property type="component" value="Chromosome"/>
</dbReference>
<dbReference type="HOGENOM" id="CLU_037628_6_1_10"/>
<dbReference type="KEGG" id="nso:NIASO_20775"/>
<dbReference type="OrthoDB" id="9803256at2"/>
<dbReference type="RefSeq" id="WP_008582497.1">
    <property type="nucleotide sequence ID" value="NZ_CP007035.1"/>
</dbReference>
<dbReference type="CDD" id="cd01392">
    <property type="entry name" value="HTH_LacI"/>
    <property type="match status" value="1"/>
</dbReference>
<accession>W0F1L3</accession>
<dbReference type="PANTHER" id="PTHR30146:SF154">
    <property type="entry name" value="TRANSCRIPTION REGULATOR, MEMBER OF GALR FAMILY"/>
    <property type="match status" value="1"/>
</dbReference>
<keyword evidence="3" id="KW-0804">Transcription</keyword>
<organism evidence="6 7">
    <name type="scientific">Niabella soli DSM 19437</name>
    <dbReference type="NCBI Taxonomy" id="929713"/>
    <lineage>
        <taxon>Bacteria</taxon>
        <taxon>Pseudomonadati</taxon>
        <taxon>Bacteroidota</taxon>
        <taxon>Chitinophagia</taxon>
        <taxon>Chitinophagales</taxon>
        <taxon>Chitinophagaceae</taxon>
        <taxon>Niabella</taxon>
    </lineage>
</organism>
<dbReference type="Gene3D" id="3.40.50.2300">
    <property type="match status" value="2"/>
</dbReference>
<dbReference type="eggNOG" id="COG1609">
    <property type="taxonomic scope" value="Bacteria"/>
</dbReference>
<feature type="domain" description="HTH lacI-type" evidence="4">
    <location>
        <begin position="6"/>
        <end position="63"/>
    </location>
</feature>
<evidence type="ECO:0000256" key="3">
    <source>
        <dbReference type="ARBA" id="ARBA00023163"/>
    </source>
</evidence>
<proteinExistence type="predicted"/>
<evidence type="ECO:0000259" key="4">
    <source>
        <dbReference type="PROSITE" id="PS50932"/>
    </source>
</evidence>
<keyword evidence="7" id="KW-1185">Reference proteome</keyword>
<dbReference type="GO" id="GO:0000976">
    <property type="term" value="F:transcription cis-regulatory region binding"/>
    <property type="evidence" value="ECO:0007669"/>
    <property type="project" value="TreeGrafter"/>
</dbReference>
<evidence type="ECO:0000313" key="6">
    <source>
        <dbReference type="EMBL" id="AHF16955.1"/>
    </source>
</evidence>
<dbReference type="InterPro" id="IPR000843">
    <property type="entry name" value="HTH_LacI"/>
</dbReference>
<dbReference type="STRING" id="929713.NIASO_20775"/>
<dbReference type="PROSITE" id="PS50943">
    <property type="entry name" value="HTH_CROC1"/>
    <property type="match status" value="1"/>
</dbReference>
<reference evidence="6 7" key="1">
    <citation type="submission" date="2013-12" db="EMBL/GenBank/DDBJ databases">
        <authorList>
            <consortium name="DOE Joint Genome Institute"/>
            <person name="Eisen J."/>
            <person name="Huntemann M."/>
            <person name="Han J."/>
            <person name="Chen A."/>
            <person name="Kyrpides N."/>
            <person name="Mavromatis K."/>
            <person name="Markowitz V."/>
            <person name="Palaniappan K."/>
            <person name="Ivanova N."/>
            <person name="Schaumberg A."/>
            <person name="Pati A."/>
            <person name="Liolios K."/>
            <person name="Nordberg H.P."/>
            <person name="Cantor M.N."/>
            <person name="Hua S.X."/>
            <person name="Woyke T."/>
        </authorList>
    </citation>
    <scope>NUCLEOTIDE SEQUENCE [LARGE SCALE GENOMIC DNA]</scope>
    <source>
        <strain evidence="7">DSM 19437</strain>
    </source>
</reference>
<dbReference type="InterPro" id="IPR028082">
    <property type="entry name" value="Peripla_BP_I"/>
</dbReference>
<dbReference type="SUPFAM" id="SSF53822">
    <property type="entry name" value="Periplasmic binding protein-like I"/>
    <property type="match status" value="1"/>
</dbReference>
<feature type="domain" description="HTH cro/C1-type" evidence="5">
    <location>
        <begin position="3"/>
        <end position="57"/>
    </location>
</feature>
<dbReference type="InterPro" id="IPR001387">
    <property type="entry name" value="Cro/C1-type_HTH"/>
</dbReference>
<evidence type="ECO:0000259" key="5">
    <source>
        <dbReference type="PROSITE" id="PS50943"/>
    </source>
</evidence>
<dbReference type="InterPro" id="IPR010982">
    <property type="entry name" value="Lambda_DNA-bd_dom_sf"/>
</dbReference>
<dbReference type="GO" id="GO:0003700">
    <property type="term" value="F:DNA-binding transcription factor activity"/>
    <property type="evidence" value="ECO:0007669"/>
    <property type="project" value="TreeGrafter"/>
</dbReference>
<dbReference type="PANTHER" id="PTHR30146">
    <property type="entry name" value="LACI-RELATED TRANSCRIPTIONAL REPRESSOR"/>
    <property type="match status" value="1"/>
</dbReference>
<gene>
    <name evidence="6" type="ORF">NIASO_20775</name>
</gene>
<sequence>MFKKKKSIHTIARDLGVSATTISFIINGKAKENRISSELIKKVEDHLGHINYKPDIIAQSLRTGKSNLIGMLMEDISDAFFSSIARGVEMGLENSGYKLLFISTKNKTADASLILDLLKEHKVDAFIIAPSPGLEQEISELIESGKPVVLYDRYFKTLNTCNIMIDNRGGAYMGTMELFNNDYKEVAFVTLRSDQVQMADRLLGYKDALAQIGQSKTILLEIPYNLDIHQTSLQIRNFFKKNKTVEAVLFATNYLAIAGLQALKDLGWVVGSDIGIVGFDDNAHFSLFSPSVTAVAQPVGEISRAIVQNIREALTAERICEPRTIVLPAQLIRRESSVKPLV</sequence>
<evidence type="ECO:0000256" key="2">
    <source>
        <dbReference type="ARBA" id="ARBA00023125"/>
    </source>
</evidence>
<evidence type="ECO:0000256" key="1">
    <source>
        <dbReference type="ARBA" id="ARBA00023015"/>
    </source>
</evidence>
<dbReference type="AlphaFoldDB" id="W0F1L3"/>
<keyword evidence="1" id="KW-0805">Transcription regulation</keyword>
<evidence type="ECO:0000313" key="7">
    <source>
        <dbReference type="Proteomes" id="UP000003586"/>
    </source>
</evidence>
<dbReference type="Pfam" id="PF00532">
    <property type="entry name" value="Peripla_BP_1"/>
    <property type="match status" value="1"/>
</dbReference>